<accession>A0A194SBC1</accession>
<proteinExistence type="predicted"/>
<organism evidence="1 2">
    <name type="scientific">Rhodotorula graminis (strain WP1)</name>
    <dbReference type="NCBI Taxonomy" id="578459"/>
    <lineage>
        <taxon>Eukaryota</taxon>
        <taxon>Fungi</taxon>
        <taxon>Dikarya</taxon>
        <taxon>Basidiomycota</taxon>
        <taxon>Pucciniomycotina</taxon>
        <taxon>Microbotryomycetes</taxon>
        <taxon>Sporidiobolales</taxon>
        <taxon>Sporidiobolaceae</taxon>
        <taxon>Rhodotorula</taxon>
    </lineage>
</organism>
<keyword evidence="2" id="KW-1185">Reference proteome</keyword>
<evidence type="ECO:0000313" key="1">
    <source>
        <dbReference type="EMBL" id="KPV77755.1"/>
    </source>
</evidence>
<reference evidence="1 2" key="1">
    <citation type="journal article" date="2015" name="Front. Microbiol.">
        <title>Genome sequence of the plant growth promoting endophytic yeast Rhodotorula graminis WP1.</title>
        <authorList>
            <person name="Firrincieli A."/>
            <person name="Otillar R."/>
            <person name="Salamov A."/>
            <person name="Schmutz J."/>
            <person name="Khan Z."/>
            <person name="Redman R.S."/>
            <person name="Fleck N.D."/>
            <person name="Lindquist E."/>
            <person name="Grigoriev I.V."/>
            <person name="Doty S.L."/>
        </authorList>
    </citation>
    <scope>NUCLEOTIDE SEQUENCE [LARGE SCALE GENOMIC DNA]</scope>
    <source>
        <strain evidence="1 2">WP1</strain>
    </source>
</reference>
<protein>
    <submittedName>
        <fullName evidence="1">Uncharacterized protein</fullName>
    </submittedName>
</protein>
<dbReference type="EMBL" id="KQ474074">
    <property type="protein sequence ID" value="KPV77755.1"/>
    <property type="molecule type" value="Genomic_DNA"/>
</dbReference>
<dbReference type="Proteomes" id="UP000053890">
    <property type="component" value="Unassembled WGS sequence"/>
</dbReference>
<gene>
    <name evidence="1" type="ORF">RHOBADRAFT_51570</name>
</gene>
<evidence type="ECO:0000313" key="2">
    <source>
        <dbReference type="Proteomes" id="UP000053890"/>
    </source>
</evidence>
<dbReference type="AlphaFoldDB" id="A0A194SBC1"/>
<dbReference type="GeneID" id="28976357"/>
<name>A0A194SBC1_RHOGW</name>
<sequence length="300" mass="32485">MQHPHGAWRAAECALFAKSEVLEPLQRESPHKRFVLGGLAALAVSVKQARDEGHDLPIAAELANTLVPTSCTPIIVHLPSSFSAATSTFNHPFRTVAGDQHGQIQCHLKFSPLPLDPSTRPRLYDTLVHVVSVGFSAPMSYLSPWAVAAEHLVLGAPVHSAFAAAYIVRLAVSVGTQMASAAEAGDGRRLGAAHAATLLGEALDGMLTAPGGGAVLETWIERFGRQAWPLSMQTWEEVVFKVHRNELGRQQHLELYERLGQFLLPVVKDAKARFNRHEAHALGKFAPAARRANERATTFA</sequence>
<dbReference type="RefSeq" id="XP_018273804.1">
    <property type="nucleotide sequence ID" value="XM_018415909.1"/>
</dbReference>